<dbReference type="RefSeq" id="WP_005361622.1">
    <property type="nucleotide sequence ID" value="NZ_DS264276.1"/>
</dbReference>
<gene>
    <name evidence="1" type="ORF">EUBVEN_00093</name>
</gene>
<organism evidence="1 2">
    <name type="scientific">Eubacterium ventriosum ATCC 27560</name>
    <dbReference type="NCBI Taxonomy" id="411463"/>
    <lineage>
        <taxon>Bacteria</taxon>
        <taxon>Bacillati</taxon>
        <taxon>Bacillota</taxon>
        <taxon>Clostridia</taxon>
        <taxon>Eubacteriales</taxon>
        <taxon>Eubacteriaceae</taxon>
        <taxon>Eubacterium</taxon>
    </lineage>
</organism>
<protein>
    <submittedName>
        <fullName evidence="1">Uncharacterized protein</fullName>
    </submittedName>
</protein>
<dbReference type="AlphaFoldDB" id="A5Z347"/>
<name>A5Z347_9FIRM</name>
<evidence type="ECO:0000313" key="1">
    <source>
        <dbReference type="EMBL" id="EDM52613.1"/>
    </source>
</evidence>
<proteinExistence type="predicted"/>
<sequence>MLNDNVKARVMDYNGEYHKKVTDAKPLNSQEYFFAEAYCELGR</sequence>
<evidence type="ECO:0000313" key="2">
    <source>
        <dbReference type="Proteomes" id="UP000006000"/>
    </source>
</evidence>
<dbReference type="HOGENOM" id="CLU_3233810_0_0_9"/>
<dbReference type="EMBL" id="AAVL02000018">
    <property type="protein sequence ID" value="EDM52613.1"/>
    <property type="molecule type" value="Genomic_DNA"/>
</dbReference>
<reference evidence="1 2" key="2">
    <citation type="submission" date="2007-04" db="EMBL/GenBank/DDBJ databases">
        <title>Draft genome sequence of Eubacterium ventriosum (ATCC 27560).</title>
        <authorList>
            <person name="Sudarsanam P."/>
            <person name="Ley R."/>
            <person name="Guruge J."/>
            <person name="Turnbaugh P.J."/>
            <person name="Mahowald M."/>
            <person name="Liep D."/>
            <person name="Gordon J."/>
        </authorList>
    </citation>
    <scope>NUCLEOTIDE SEQUENCE [LARGE SCALE GENOMIC DNA]</scope>
    <source>
        <strain evidence="1 2">ATCC 27560</strain>
    </source>
</reference>
<reference evidence="1 2" key="1">
    <citation type="submission" date="2007-03" db="EMBL/GenBank/DDBJ databases">
        <authorList>
            <person name="Fulton L."/>
            <person name="Clifton S."/>
            <person name="Fulton B."/>
            <person name="Xu J."/>
            <person name="Minx P."/>
            <person name="Pepin K.H."/>
            <person name="Johnson M."/>
            <person name="Thiruvilangam P."/>
            <person name="Bhonagiri V."/>
            <person name="Nash W.E."/>
            <person name="Mardis E.R."/>
            <person name="Wilson R.K."/>
        </authorList>
    </citation>
    <scope>NUCLEOTIDE SEQUENCE [LARGE SCALE GENOMIC DNA]</scope>
    <source>
        <strain evidence="1 2">ATCC 27560</strain>
    </source>
</reference>
<dbReference type="Proteomes" id="UP000006000">
    <property type="component" value="Unassembled WGS sequence"/>
</dbReference>
<comment type="caution">
    <text evidence="1">The sequence shown here is derived from an EMBL/GenBank/DDBJ whole genome shotgun (WGS) entry which is preliminary data.</text>
</comment>
<accession>A5Z347</accession>
<dbReference type="STRING" id="411463.EUBVEN_00093"/>